<feature type="transmembrane region" description="Helical" evidence="4">
    <location>
        <begin position="174"/>
        <end position="191"/>
    </location>
</feature>
<feature type="transmembrane region" description="Helical" evidence="4">
    <location>
        <begin position="212"/>
        <end position="240"/>
    </location>
</feature>
<evidence type="ECO:0000256" key="3">
    <source>
        <dbReference type="ARBA" id="ARBA00023136"/>
    </source>
</evidence>
<gene>
    <name evidence="5" type="ORF">R0135_00445</name>
</gene>
<sequence length="393" mass="40685">MLDESDVADSGSGMFSHPGLLMAGAGAFGMSTLFSALKPVLVTRLMEETTWGAAMAGVVVAAPFLGIALSSLLFFVRPPRASLRRLAVMFGGTLVLLELLSAYLFEYQLLLLSLQFVAGFCVGALMSATSRLVAVSDAPDQSFGFIDMSAVALMSAMVAGAGIAVAAAGVTGGYFFAAAVAFAYALAIASYRESPTLMAHHDHKPEPLDLSLRPLAVVSMGVLFVTCSGLGFAFMFSFAARLGLGYEEAGSKIGLLLLASALACQLGGWCSARFGPRYPLLGAFVACAGGWWMVVHASNPGMFFAGLVPAVFALQFNFPILLALSGSLDAHGRWAGIAAPLITSGFAWAAIVSGQVVQYKGLDALVSFTALGMLLCGALLWPATAAKTARAST</sequence>
<evidence type="ECO:0000256" key="2">
    <source>
        <dbReference type="ARBA" id="ARBA00022989"/>
    </source>
</evidence>
<evidence type="ECO:0000256" key="4">
    <source>
        <dbReference type="SAM" id="Phobius"/>
    </source>
</evidence>
<evidence type="ECO:0000313" key="5">
    <source>
        <dbReference type="EMBL" id="WOJ93652.1"/>
    </source>
</evidence>
<dbReference type="SUPFAM" id="SSF103473">
    <property type="entry name" value="MFS general substrate transporter"/>
    <property type="match status" value="1"/>
</dbReference>
<dbReference type="RefSeq" id="WP_407348296.1">
    <property type="nucleotide sequence ID" value="NZ_CP136864.1"/>
</dbReference>
<organism evidence="5 6">
    <name type="scientific">Congregibacter variabilis</name>
    <dbReference type="NCBI Taxonomy" id="3081200"/>
    <lineage>
        <taxon>Bacteria</taxon>
        <taxon>Pseudomonadati</taxon>
        <taxon>Pseudomonadota</taxon>
        <taxon>Gammaproteobacteria</taxon>
        <taxon>Cellvibrionales</taxon>
        <taxon>Halieaceae</taxon>
        <taxon>Congregibacter</taxon>
    </lineage>
</organism>
<dbReference type="Proteomes" id="UP001626537">
    <property type="component" value="Chromosome"/>
</dbReference>
<feature type="transmembrane region" description="Helical" evidence="4">
    <location>
        <begin position="20"/>
        <end position="41"/>
    </location>
</feature>
<dbReference type="InterPro" id="IPR011701">
    <property type="entry name" value="MFS"/>
</dbReference>
<evidence type="ECO:0008006" key="7">
    <source>
        <dbReference type="Google" id="ProtNLM"/>
    </source>
</evidence>
<feature type="transmembrane region" description="Helical" evidence="4">
    <location>
        <begin position="364"/>
        <end position="383"/>
    </location>
</feature>
<reference evidence="5 6" key="1">
    <citation type="submission" date="2023-10" db="EMBL/GenBank/DDBJ databases">
        <title>Two novel species belonging to the OM43/NOR5 clade.</title>
        <authorList>
            <person name="Park M."/>
        </authorList>
    </citation>
    <scope>NUCLEOTIDE SEQUENCE [LARGE SCALE GENOMIC DNA]</scope>
    <source>
        <strain evidence="5 6">IMCC43200</strain>
    </source>
</reference>
<keyword evidence="2 4" id="KW-1133">Transmembrane helix</keyword>
<keyword evidence="3 4" id="KW-0472">Membrane</keyword>
<feature type="transmembrane region" description="Helical" evidence="4">
    <location>
        <begin position="278"/>
        <end position="295"/>
    </location>
</feature>
<name>A0ABZ0I2D1_9GAMM</name>
<dbReference type="Pfam" id="PF07690">
    <property type="entry name" value="MFS_1"/>
    <property type="match status" value="1"/>
</dbReference>
<dbReference type="Gene3D" id="1.20.1250.20">
    <property type="entry name" value="MFS general substrate transporter like domains"/>
    <property type="match status" value="1"/>
</dbReference>
<feature type="transmembrane region" description="Helical" evidence="4">
    <location>
        <begin position="111"/>
        <end position="133"/>
    </location>
</feature>
<dbReference type="EMBL" id="CP136864">
    <property type="protein sequence ID" value="WOJ93652.1"/>
    <property type="molecule type" value="Genomic_DNA"/>
</dbReference>
<feature type="transmembrane region" description="Helical" evidence="4">
    <location>
        <begin position="301"/>
        <end position="322"/>
    </location>
</feature>
<keyword evidence="6" id="KW-1185">Reference proteome</keyword>
<protein>
    <recommendedName>
        <fullName evidence="7">Major Facilitator Superfamily protein</fullName>
    </recommendedName>
</protein>
<dbReference type="InterPro" id="IPR036259">
    <property type="entry name" value="MFS_trans_sf"/>
</dbReference>
<feature type="transmembrane region" description="Helical" evidence="4">
    <location>
        <begin position="334"/>
        <end position="352"/>
    </location>
</feature>
<evidence type="ECO:0000313" key="6">
    <source>
        <dbReference type="Proteomes" id="UP001626537"/>
    </source>
</evidence>
<feature type="transmembrane region" description="Helical" evidence="4">
    <location>
        <begin position="53"/>
        <end position="74"/>
    </location>
</feature>
<keyword evidence="1 4" id="KW-0812">Transmembrane</keyword>
<evidence type="ECO:0000256" key="1">
    <source>
        <dbReference type="ARBA" id="ARBA00022692"/>
    </source>
</evidence>
<feature type="transmembrane region" description="Helical" evidence="4">
    <location>
        <begin position="86"/>
        <end position="105"/>
    </location>
</feature>
<feature type="transmembrane region" description="Helical" evidence="4">
    <location>
        <begin position="145"/>
        <end position="168"/>
    </location>
</feature>
<feature type="transmembrane region" description="Helical" evidence="4">
    <location>
        <begin position="252"/>
        <end position="271"/>
    </location>
</feature>
<accession>A0ABZ0I2D1</accession>
<proteinExistence type="predicted"/>